<dbReference type="GO" id="GO:0016020">
    <property type="term" value="C:membrane"/>
    <property type="evidence" value="ECO:0007669"/>
    <property type="project" value="UniProtKB-SubCell"/>
</dbReference>
<feature type="transmembrane region" description="Helical" evidence="8">
    <location>
        <begin position="162"/>
        <end position="185"/>
    </location>
</feature>
<dbReference type="Proteomes" id="UP000621799">
    <property type="component" value="Unassembled WGS sequence"/>
</dbReference>
<feature type="transmembrane region" description="Helical" evidence="8">
    <location>
        <begin position="405"/>
        <end position="425"/>
    </location>
</feature>
<feature type="transmembrane region" description="Helical" evidence="8">
    <location>
        <begin position="132"/>
        <end position="150"/>
    </location>
</feature>
<name>A0A928Z8C6_9CYAN</name>
<comment type="similarity">
    <text evidence="2">Belongs to the complex I subunit 4 family.</text>
</comment>
<feature type="transmembrane region" description="Helical" evidence="8">
    <location>
        <begin position="108"/>
        <end position="126"/>
    </location>
</feature>
<comment type="subcellular location">
    <subcellularLocation>
        <location evidence="1">Endomembrane system</location>
        <topology evidence="1">Multi-pass membrane protein</topology>
    </subcellularLocation>
    <subcellularLocation>
        <location evidence="7">Membrane</location>
        <topology evidence="7">Multi-pass membrane protein</topology>
    </subcellularLocation>
</comment>
<dbReference type="GO" id="GO:0015990">
    <property type="term" value="P:electron transport coupled proton transport"/>
    <property type="evidence" value="ECO:0007669"/>
    <property type="project" value="TreeGrafter"/>
</dbReference>
<feature type="transmembrane region" description="Helical" evidence="8">
    <location>
        <begin position="205"/>
        <end position="228"/>
    </location>
</feature>
<gene>
    <name evidence="10" type="ORF">IQ235_06325</name>
</gene>
<feature type="transmembrane region" description="Helical" evidence="8">
    <location>
        <begin position="453"/>
        <end position="472"/>
    </location>
</feature>
<dbReference type="GO" id="GO:0012505">
    <property type="term" value="C:endomembrane system"/>
    <property type="evidence" value="ECO:0007669"/>
    <property type="project" value="UniProtKB-SubCell"/>
</dbReference>
<feature type="transmembrane region" description="Helical" evidence="8">
    <location>
        <begin position="240"/>
        <end position="260"/>
    </location>
</feature>
<feature type="transmembrane region" description="Helical" evidence="8">
    <location>
        <begin position="298"/>
        <end position="316"/>
    </location>
</feature>
<keyword evidence="4 8" id="KW-1133">Transmembrane helix</keyword>
<sequence length="516" mass="55855">MLSALLLIPLVGIAAIGFLPGTIDPKICRRISLVAILATLIWTIWIGIGFDPTAPGMQFSEFVPWVPWMGFNYHLGVDGLSMPLLVLNGVLTAISIASTPGDLHRPRFYYTLMLLINIGVTGAFVAQDLFLFFGFYELEIVPLYFLIAIWGGKRRGYAATKFLIYTAISGFCILASFLGVVWLSGTGSFDYAPLRSAGLPLGTQILLLVPLLVGFGIKIPFFPFHTWLPDAHVEASTPVSMLLAGVLLKLGTYGLLRFGVGLFLDAWAYLAPWLAVWAAVSALYGASCAIAQTDMKKVVAYSSIAHMAFILLAAAATTQLSLLAAVCQMIAHGLISALLFFLVGVVYKKTGTRDVNVLRGLLNFSRGLPLIGSLIILGVMASAGLPGMVGFIAEFLVFRGSFSLFPVQTLLCMVGTGLTAVYFLLMVNKVFFGRLSEVTIDLPQVQWSDRIPALILSVVIFILGIQPNWLVFWSEPRIVSLVTEFGQPQAGLLTPGNGMGDDRDLGFQPIKSEVTQ</sequence>
<feature type="domain" description="NADH:quinone oxidoreductase/Mrp antiporter transmembrane" evidence="9">
    <location>
        <begin position="126"/>
        <end position="419"/>
    </location>
</feature>
<evidence type="ECO:0000256" key="1">
    <source>
        <dbReference type="ARBA" id="ARBA00004127"/>
    </source>
</evidence>
<feature type="transmembrane region" description="Helical" evidence="8">
    <location>
        <begin position="322"/>
        <end position="347"/>
    </location>
</feature>
<keyword evidence="11" id="KW-1185">Reference proteome</keyword>
<protein>
    <submittedName>
        <fullName evidence="10">NADH-quinone oxidoreductase subunit M</fullName>
    </submittedName>
</protein>
<accession>A0A928Z8C6</accession>
<dbReference type="InterPro" id="IPR001750">
    <property type="entry name" value="ND/Mrp_TM"/>
</dbReference>
<dbReference type="PANTHER" id="PTHR43507:SF21">
    <property type="entry name" value="NAD(P)H-QUINONE OXIDOREDUCTASE CHAIN 4, CHLOROPLASTIC"/>
    <property type="match status" value="1"/>
</dbReference>
<organism evidence="10 11">
    <name type="scientific">Zarconia navalis LEGE 11467</name>
    <dbReference type="NCBI Taxonomy" id="1828826"/>
    <lineage>
        <taxon>Bacteria</taxon>
        <taxon>Bacillati</taxon>
        <taxon>Cyanobacteriota</taxon>
        <taxon>Cyanophyceae</taxon>
        <taxon>Oscillatoriophycideae</taxon>
        <taxon>Oscillatoriales</taxon>
        <taxon>Oscillatoriales incertae sedis</taxon>
        <taxon>Zarconia</taxon>
        <taxon>Zarconia navalis</taxon>
    </lineage>
</organism>
<reference evidence="10" key="1">
    <citation type="submission" date="2020-10" db="EMBL/GenBank/DDBJ databases">
        <authorList>
            <person name="Castelo-Branco R."/>
            <person name="Eusebio N."/>
            <person name="Adriana R."/>
            <person name="Vieira A."/>
            <person name="Brugerolle De Fraissinette N."/>
            <person name="Rezende De Castro R."/>
            <person name="Schneider M.P."/>
            <person name="Vasconcelos V."/>
            <person name="Leao P.N."/>
        </authorList>
    </citation>
    <scope>NUCLEOTIDE SEQUENCE</scope>
    <source>
        <strain evidence="10">LEGE 11467</strain>
    </source>
</reference>
<comment type="function">
    <text evidence="6">NDH-1 shuttles electrons from NAD(P)H, via FMN and iron-sulfur (Fe-S) centers, to quinones in the respiratory chain. The immediate electron acceptor for the enzyme in this species is believed to be plastoquinone. Couples the redox reaction to proton translocation (for every two electrons transferred, four hydrogen ions are translocated across the cytoplasmic membrane), and thus conserves the redox energy in a proton gradient.</text>
</comment>
<dbReference type="AlphaFoldDB" id="A0A928Z8C6"/>
<dbReference type="InterPro" id="IPR010227">
    <property type="entry name" value="NADH_Q_OxRdtase_chainM/4"/>
</dbReference>
<dbReference type="PRINTS" id="PR01437">
    <property type="entry name" value="NUOXDRDTASE4"/>
</dbReference>
<dbReference type="PANTHER" id="PTHR43507">
    <property type="entry name" value="NADH-UBIQUINONE OXIDOREDUCTASE CHAIN 4"/>
    <property type="match status" value="1"/>
</dbReference>
<feature type="transmembrane region" description="Helical" evidence="8">
    <location>
        <begin position="70"/>
        <end position="96"/>
    </location>
</feature>
<evidence type="ECO:0000256" key="3">
    <source>
        <dbReference type="ARBA" id="ARBA00022692"/>
    </source>
</evidence>
<feature type="transmembrane region" description="Helical" evidence="8">
    <location>
        <begin position="6"/>
        <end position="23"/>
    </location>
</feature>
<evidence type="ECO:0000256" key="4">
    <source>
        <dbReference type="ARBA" id="ARBA00022989"/>
    </source>
</evidence>
<evidence type="ECO:0000256" key="5">
    <source>
        <dbReference type="ARBA" id="ARBA00023136"/>
    </source>
</evidence>
<evidence type="ECO:0000256" key="8">
    <source>
        <dbReference type="SAM" id="Phobius"/>
    </source>
</evidence>
<evidence type="ECO:0000313" key="11">
    <source>
        <dbReference type="Proteomes" id="UP000621799"/>
    </source>
</evidence>
<dbReference type="GO" id="GO:0008137">
    <property type="term" value="F:NADH dehydrogenase (ubiquinone) activity"/>
    <property type="evidence" value="ECO:0007669"/>
    <property type="project" value="InterPro"/>
</dbReference>
<feature type="transmembrane region" description="Helical" evidence="8">
    <location>
        <begin position="368"/>
        <end position="393"/>
    </location>
</feature>
<proteinExistence type="inferred from homology"/>
<evidence type="ECO:0000256" key="7">
    <source>
        <dbReference type="RuleBase" id="RU000320"/>
    </source>
</evidence>
<dbReference type="EMBL" id="JADEXN010000081">
    <property type="protein sequence ID" value="MBE9040404.1"/>
    <property type="molecule type" value="Genomic_DNA"/>
</dbReference>
<dbReference type="GO" id="GO:0003954">
    <property type="term" value="F:NADH dehydrogenase activity"/>
    <property type="evidence" value="ECO:0007669"/>
    <property type="project" value="TreeGrafter"/>
</dbReference>
<evidence type="ECO:0000313" key="10">
    <source>
        <dbReference type="EMBL" id="MBE9040404.1"/>
    </source>
</evidence>
<dbReference type="GO" id="GO:0042773">
    <property type="term" value="P:ATP synthesis coupled electron transport"/>
    <property type="evidence" value="ECO:0007669"/>
    <property type="project" value="InterPro"/>
</dbReference>
<dbReference type="InterPro" id="IPR003918">
    <property type="entry name" value="NADH_UbQ_OxRdtase"/>
</dbReference>
<evidence type="ECO:0000256" key="2">
    <source>
        <dbReference type="ARBA" id="ARBA00009025"/>
    </source>
</evidence>
<evidence type="ECO:0000256" key="6">
    <source>
        <dbReference type="ARBA" id="ARBA00025624"/>
    </source>
</evidence>
<dbReference type="NCBIfam" id="NF005060">
    <property type="entry name" value="PRK06473.1"/>
    <property type="match status" value="1"/>
</dbReference>
<dbReference type="GO" id="GO:0048039">
    <property type="term" value="F:ubiquinone binding"/>
    <property type="evidence" value="ECO:0007669"/>
    <property type="project" value="TreeGrafter"/>
</dbReference>
<dbReference type="Pfam" id="PF00361">
    <property type="entry name" value="Proton_antipo_M"/>
    <property type="match status" value="1"/>
</dbReference>
<evidence type="ECO:0000259" key="9">
    <source>
        <dbReference type="Pfam" id="PF00361"/>
    </source>
</evidence>
<feature type="transmembrane region" description="Helical" evidence="8">
    <location>
        <begin position="30"/>
        <end position="50"/>
    </location>
</feature>
<comment type="caution">
    <text evidence="10">The sequence shown here is derived from an EMBL/GenBank/DDBJ whole genome shotgun (WGS) entry which is preliminary data.</text>
</comment>
<keyword evidence="5 8" id="KW-0472">Membrane</keyword>
<dbReference type="RefSeq" id="WP_264320652.1">
    <property type="nucleotide sequence ID" value="NZ_JADEXN010000081.1"/>
</dbReference>
<feature type="transmembrane region" description="Helical" evidence="8">
    <location>
        <begin position="266"/>
        <end position="286"/>
    </location>
</feature>
<keyword evidence="3 7" id="KW-0812">Transmembrane</keyword>
<dbReference type="NCBIfam" id="TIGR01972">
    <property type="entry name" value="NDH_I_M"/>
    <property type="match status" value="1"/>
</dbReference>